<evidence type="ECO:0000256" key="1">
    <source>
        <dbReference type="ARBA" id="ARBA00004167"/>
    </source>
</evidence>
<dbReference type="GO" id="GO:0016020">
    <property type="term" value="C:membrane"/>
    <property type="evidence" value="ECO:0007669"/>
    <property type="project" value="UniProtKB-SubCell"/>
</dbReference>
<evidence type="ECO:0000256" key="7">
    <source>
        <dbReference type="RuleBase" id="RU000461"/>
    </source>
</evidence>
<comment type="caution">
    <text evidence="8">The sequence shown here is derived from an EMBL/GenBank/DDBJ whole genome shotgun (WGS) entry which is preliminary data.</text>
</comment>
<keyword evidence="7" id="KW-0408">Iron</keyword>
<dbReference type="Pfam" id="PF00067">
    <property type="entry name" value="p450"/>
    <property type="match status" value="1"/>
</dbReference>
<dbReference type="PROSITE" id="PS00086">
    <property type="entry name" value="CYTOCHROME_P450"/>
    <property type="match status" value="1"/>
</dbReference>
<evidence type="ECO:0000256" key="2">
    <source>
        <dbReference type="ARBA" id="ARBA00010617"/>
    </source>
</evidence>
<evidence type="ECO:0000256" key="5">
    <source>
        <dbReference type="ARBA" id="ARBA00023002"/>
    </source>
</evidence>
<evidence type="ECO:0000256" key="6">
    <source>
        <dbReference type="ARBA" id="ARBA00023136"/>
    </source>
</evidence>
<dbReference type="Proteomes" id="UP001154282">
    <property type="component" value="Unassembled WGS sequence"/>
</dbReference>
<keyword evidence="3" id="KW-0812">Transmembrane</keyword>
<dbReference type="GO" id="GO:0020037">
    <property type="term" value="F:heme binding"/>
    <property type="evidence" value="ECO:0007669"/>
    <property type="project" value="InterPro"/>
</dbReference>
<keyword evidence="7" id="KW-0479">Metal-binding</keyword>
<evidence type="ECO:0008006" key="10">
    <source>
        <dbReference type="Google" id="ProtNLM"/>
    </source>
</evidence>
<dbReference type="InterPro" id="IPR001128">
    <property type="entry name" value="Cyt_P450"/>
</dbReference>
<evidence type="ECO:0000313" key="9">
    <source>
        <dbReference type="Proteomes" id="UP001154282"/>
    </source>
</evidence>
<evidence type="ECO:0000256" key="3">
    <source>
        <dbReference type="ARBA" id="ARBA00022692"/>
    </source>
</evidence>
<keyword evidence="5 7" id="KW-0560">Oxidoreductase</keyword>
<name>A0AAV0LJZ6_9ROSI</name>
<dbReference type="PANTHER" id="PTHR47956">
    <property type="entry name" value="CYTOCHROME P450 71B11-RELATED"/>
    <property type="match status" value="1"/>
</dbReference>
<dbReference type="InterPro" id="IPR036396">
    <property type="entry name" value="Cyt_P450_sf"/>
</dbReference>
<comment type="subcellular location">
    <subcellularLocation>
        <location evidence="1">Membrane</location>
        <topology evidence="1">Single-pass membrane protein</topology>
    </subcellularLocation>
</comment>
<dbReference type="InterPro" id="IPR050193">
    <property type="entry name" value="Cytochrome_P450_71"/>
</dbReference>
<sequence length="102" mass="11554">MSGQSIEILVTGQRPRDSPLRDLWTARLIIRESDFQFIPFGVGRRMCPGMSFGMANAKLTLANLLFHFDWTLPAEQNSIDMAECFGAGLRIQYTLDRNLIFG</sequence>
<keyword evidence="7" id="KW-0349">Heme</keyword>
<reference evidence="8" key="1">
    <citation type="submission" date="2022-08" db="EMBL/GenBank/DDBJ databases">
        <authorList>
            <person name="Gutierrez-Valencia J."/>
        </authorList>
    </citation>
    <scope>NUCLEOTIDE SEQUENCE</scope>
</reference>
<dbReference type="AlphaFoldDB" id="A0AAV0LJZ6"/>
<keyword evidence="4" id="KW-1133">Transmembrane helix</keyword>
<organism evidence="8 9">
    <name type="scientific">Linum tenue</name>
    <dbReference type="NCBI Taxonomy" id="586396"/>
    <lineage>
        <taxon>Eukaryota</taxon>
        <taxon>Viridiplantae</taxon>
        <taxon>Streptophyta</taxon>
        <taxon>Embryophyta</taxon>
        <taxon>Tracheophyta</taxon>
        <taxon>Spermatophyta</taxon>
        <taxon>Magnoliopsida</taxon>
        <taxon>eudicotyledons</taxon>
        <taxon>Gunneridae</taxon>
        <taxon>Pentapetalae</taxon>
        <taxon>rosids</taxon>
        <taxon>fabids</taxon>
        <taxon>Malpighiales</taxon>
        <taxon>Linaceae</taxon>
        <taxon>Linum</taxon>
    </lineage>
</organism>
<protein>
    <recommendedName>
        <fullName evidence="10">Cytochrome P450</fullName>
    </recommendedName>
</protein>
<dbReference type="GO" id="GO:0005506">
    <property type="term" value="F:iron ion binding"/>
    <property type="evidence" value="ECO:0007669"/>
    <property type="project" value="InterPro"/>
</dbReference>
<dbReference type="EMBL" id="CAMGYJ010000006">
    <property type="protein sequence ID" value="CAI0434586.1"/>
    <property type="molecule type" value="Genomic_DNA"/>
</dbReference>
<dbReference type="PANTHER" id="PTHR47956:SF107">
    <property type="entry name" value="CYTOCHROME P450 71B13-RELATED"/>
    <property type="match status" value="1"/>
</dbReference>
<dbReference type="InterPro" id="IPR017972">
    <property type="entry name" value="Cyt_P450_CS"/>
</dbReference>
<keyword evidence="9" id="KW-1185">Reference proteome</keyword>
<dbReference type="Gene3D" id="1.10.630.10">
    <property type="entry name" value="Cytochrome P450"/>
    <property type="match status" value="1"/>
</dbReference>
<keyword evidence="6" id="KW-0472">Membrane</keyword>
<dbReference type="SUPFAM" id="SSF48264">
    <property type="entry name" value="Cytochrome P450"/>
    <property type="match status" value="1"/>
</dbReference>
<keyword evidence="7" id="KW-0503">Monooxygenase</keyword>
<accession>A0AAV0LJZ6</accession>
<evidence type="ECO:0000313" key="8">
    <source>
        <dbReference type="EMBL" id="CAI0434586.1"/>
    </source>
</evidence>
<gene>
    <name evidence="8" type="ORF">LITE_LOCUS24316</name>
</gene>
<evidence type="ECO:0000256" key="4">
    <source>
        <dbReference type="ARBA" id="ARBA00022989"/>
    </source>
</evidence>
<dbReference type="GO" id="GO:0016705">
    <property type="term" value="F:oxidoreductase activity, acting on paired donors, with incorporation or reduction of molecular oxygen"/>
    <property type="evidence" value="ECO:0007669"/>
    <property type="project" value="InterPro"/>
</dbReference>
<comment type="similarity">
    <text evidence="2 7">Belongs to the cytochrome P450 family.</text>
</comment>
<dbReference type="GO" id="GO:0004497">
    <property type="term" value="F:monooxygenase activity"/>
    <property type="evidence" value="ECO:0007669"/>
    <property type="project" value="UniProtKB-KW"/>
</dbReference>
<proteinExistence type="inferred from homology"/>